<feature type="domain" description="Myb-like" evidence="3">
    <location>
        <begin position="74"/>
        <end position="124"/>
    </location>
</feature>
<proteinExistence type="predicted"/>
<dbReference type="Pfam" id="PF13921">
    <property type="entry name" value="Myb_DNA-bind_6"/>
    <property type="match status" value="1"/>
</dbReference>
<dbReference type="InterPro" id="IPR017930">
    <property type="entry name" value="Myb_dom"/>
</dbReference>
<dbReference type="InterPro" id="IPR050560">
    <property type="entry name" value="MYB_TF"/>
</dbReference>
<dbReference type="EMBL" id="CP136892">
    <property type="protein sequence ID" value="WOL02706.1"/>
    <property type="molecule type" value="Genomic_DNA"/>
</dbReference>
<protein>
    <submittedName>
        <fullName evidence="5">Transcription factor MYB80-like</fullName>
    </submittedName>
</protein>
<evidence type="ECO:0000259" key="4">
    <source>
        <dbReference type="PROSITE" id="PS51294"/>
    </source>
</evidence>
<dbReference type="CDD" id="cd00167">
    <property type="entry name" value="SANT"/>
    <property type="match status" value="2"/>
</dbReference>
<dbReference type="SUPFAM" id="SSF46689">
    <property type="entry name" value="Homeodomain-like"/>
    <property type="match status" value="1"/>
</dbReference>
<dbReference type="PROSITE" id="PS51294">
    <property type="entry name" value="HTH_MYB"/>
    <property type="match status" value="2"/>
</dbReference>
<feature type="region of interest" description="Disordered" evidence="2">
    <location>
        <begin position="346"/>
        <end position="367"/>
    </location>
</feature>
<dbReference type="GO" id="GO:0005634">
    <property type="term" value="C:nucleus"/>
    <property type="evidence" value="ECO:0007669"/>
    <property type="project" value="TreeGrafter"/>
</dbReference>
<feature type="region of interest" description="Disordered" evidence="2">
    <location>
        <begin position="1"/>
        <end position="24"/>
    </location>
</feature>
<feature type="compositionally biased region" description="Polar residues" evidence="2">
    <location>
        <begin position="346"/>
        <end position="361"/>
    </location>
</feature>
<evidence type="ECO:0000256" key="1">
    <source>
        <dbReference type="ARBA" id="ARBA00023125"/>
    </source>
</evidence>
<dbReference type="PANTHER" id="PTHR45614:SF76">
    <property type="entry name" value="TRANSCRIPTION FACTOR MYB124"/>
    <property type="match status" value="1"/>
</dbReference>
<keyword evidence="6" id="KW-1185">Reference proteome</keyword>
<dbReference type="GO" id="GO:0000978">
    <property type="term" value="F:RNA polymerase II cis-regulatory region sequence-specific DNA binding"/>
    <property type="evidence" value="ECO:0007669"/>
    <property type="project" value="TreeGrafter"/>
</dbReference>
<organism evidence="5 6">
    <name type="scientific">Canna indica</name>
    <name type="common">Indian-shot</name>
    <dbReference type="NCBI Taxonomy" id="4628"/>
    <lineage>
        <taxon>Eukaryota</taxon>
        <taxon>Viridiplantae</taxon>
        <taxon>Streptophyta</taxon>
        <taxon>Embryophyta</taxon>
        <taxon>Tracheophyta</taxon>
        <taxon>Spermatophyta</taxon>
        <taxon>Magnoliopsida</taxon>
        <taxon>Liliopsida</taxon>
        <taxon>Zingiberales</taxon>
        <taxon>Cannaceae</taxon>
        <taxon>Canna</taxon>
    </lineage>
</organism>
<dbReference type="Gene3D" id="1.10.10.60">
    <property type="entry name" value="Homeodomain-like"/>
    <property type="match status" value="2"/>
</dbReference>
<feature type="domain" description="HTH myb-type" evidence="4">
    <location>
        <begin position="22"/>
        <end position="77"/>
    </location>
</feature>
<dbReference type="PANTHER" id="PTHR45614">
    <property type="entry name" value="MYB PROTEIN-RELATED"/>
    <property type="match status" value="1"/>
</dbReference>
<evidence type="ECO:0000313" key="5">
    <source>
        <dbReference type="EMBL" id="WOL02706.1"/>
    </source>
</evidence>
<sequence>MKGLGKENNPIPVAPPAPAPAKKDRHIVSWTAQEDDLLREHIALHGTDNWTSIAALFKDKTSRQCRRRWYTYLNSECKKGGWSAEEDMLLCEAQKIFGNRWTEIAKVVSGRTDNAVKNRFSTLCKKRAKIESSSKENKMPSFDPSNKRILVQDGYTGALSGESSISNKHMRYHISHPKEATEKHKKILGEHGPEQNQPRPPLAVLVQNFANVSGLSNNKGEPLYDASKKVSQATFLKRDDPKLTALLQQAELLTSLSKKVNSENTNQSLDEAWKELQDYLIQTEDSGFLGRKFSGMDSMLDELRDLIEDLHNSKEGQQSLRQVDCHEDSQGSSECITVSTHNMNADLSGSNGQYENCSLPKSNEVEDSSLQNDDEVNYLNDDATCSSMNASPEAILPLSGMLKDEVENGGTNSEFASPLQTIPPFQSFSEDFPTPVFTSSERHFLLSLLDFSSPESNTNSSKLPSCKRSLLDIYKPS</sequence>
<accession>A0AAQ3Q867</accession>
<dbReference type="GO" id="GO:0000981">
    <property type="term" value="F:DNA-binding transcription factor activity, RNA polymerase II-specific"/>
    <property type="evidence" value="ECO:0007669"/>
    <property type="project" value="TreeGrafter"/>
</dbReference>
<feature type="domain" description="HTH myb-type" evidence="4">
    <location>
        <begin position="78"/>
        <end position="128"/>
    </location>
</feature>
<name>A0AAQ3Q867_9LILI</name>
<evidence type="ECO:0000256" key="2">
    <source>
        <dbReference type="SAM" id="MobiDB-lite"/>
    </source>
</evidence>
<dbReference type="Proteomes" id="UP001327560">
    <property type="component" value="Chromosome 3"/>
</dbReference>
<dbReference type="SMART" id="SM00717">
    <property type="entry name" value="SANT"/>
    <property type="match status" value="2"/>
</dbReference>
<dbReference type="InterPro" id="IPR009057">
    <property type="entry name" value="Homeodomain-like_sf"/>
</dbReference>
<evidence type="ECO:0000259" key="3">
    <source>
        <dbReference type="PROSITE" id="PS50090"/>
    </source>
</evidence>
<feature type="domain" description="Myb-like" evidence="3">
    <location>
        <begin position="29"/>
        <end position="73"/>
    </location>
</feature>
<dbReference type="PROSITE" id="PS50090">
    <property type="entry name" value="MYB_LIKE"/>
    <property type="match status" value="2"/>
</dbReference>
<gene>
    <name evidence="5" type="ORF">Cni_G11425</name>
</gene>
<reference evidence="5 6" key="1">
    <citation type="submission" date="2023-10" db="EMBL/GenBank/DDBJ databases">
        <title>Chromosome-scale genome assembly provides insights into flower coloration mechanisms of Canna indica.</title>
        <authorList>
            <person name="Li C."/>
        </authorList>
    </citation>
    <scope>NUCLEOTIDE SEQUENCE [LARGE SCALE GENOMIC DNA]</scope>
    <source>
        <tissue evidence="5">Flower</tissue>
    </source>
</reference>
<dbReference type="InterPro" id="IPR001005">
    <property type="entry name" value="SANT/Myb"/>
</dbReference>
<keyword evidence="1" id="KW-0238">DNA-binding</keyword>
<evidence type="ECO:0000313" key="6">
    <source>
        <dbReference type="Proteomes" id="UP001327560"/>
    </source>
</evidence>
<dbReference type="AlphaFoldDB" id="A0AAQ3Q867"/>